<evidence type="ECO:0000313" key="3">
    <source>
        <dbReference type="Proteomes" id="UP000237105"/>
    </source>
</evidence>
<evidence type="ECO:0000259" key="1">
    <source>
        <dbReference type="Pfam" id="PF10354"/>
    </source>
</evidence>
<organism evidence="2 3">
    <name type="scientific">Parasponia andersonii</name>
    <name type="common">Sponia andersonii</name>
    <dbReference type="NCBI Taxonomy" id="3476"/>
    <lineage>
        <taxon>Eukaryota</taxon>
        <taxon>Viridiplantae</taxon>
        <taxon>Streptophyta</taxon>
        <taxon>Embryophyta</taxon>
        <taxon>Tracheophyta</taxon>
        <taxon>Spermatophyta</taxon>
        <taxon>Magnoliopsida</taxon>
        <taxon>eudicotyledons</taxon>
        <taxon>Gunneridae</taxon>
        <taxon>Pentapetalae</taxon>
        <taxon>rosids</taxon>
        <taxon>fabids</taxon>
        <taxon>Rosales</taxon>
        <taxon>Cannabaceae</taxon>
        <taxon>Parasponia</taxon>
    </lineage>
</organism>
<accession>A0A2P5DCF0</accession>
<keyword evidence="2" id="KW-0489">Methyltransferase</keyword>
<dbReference type="OrthoDB" id="1178409at2759"/>
<evidence type="ECO:0000313" key="2">
    <source>
        <dbReference type="EMBL" id="PON70968.1"/>
    </source>
</evidence>
<dbReference type="EMBL" id="JXTB01000047">
    <property type="protein sequence ID" value="PON70968.1"/>
    <property type="molecule type" value="Genomic_DNA"/>
</dbReference>
<dbReference type="GO" id="GO:0070475">
    <property type="term" value="P:rRNA base methylation"/>
    <property type="evidence" value="ECO:0007669"/>
    <property type="project" value="InterPro"/>
</dbReference>
<name>A0A2P5DCF0_PARAD</name>
<dbReference type="InterPro" id="IPR019446">
    <property type="entry name" value="BMT5-like"/>
</dbReference>
<reference evidence="3" key="1">
    <citation type="submission" date="2016-06" db="EMBL/GenBank/DDBJ databases">
        <title>Parallel loss of symbiosis genes in relatives of nitrogen-fixing non-legume Parasponia.</title>
        <authorList>
            <person name="Van Velzen R."/>
            <person name="Holmer R."/>
            <person name="Bu F."/>
            <person name="Rutten L."/>
            <person name="Van Zeijl A."/>
            <person name="Liu W."/>
            <person name="Santuari L."/>
            <person name="Cao Q."/>
            <person name="Sharma T."/>
            <person name="Shen D."/>
            <person name="Roswanjaya Y."/>
            <person name="Wardhani T."/>
            <person name="Kalhor M.S."/>
            <person name="Jansen J."/>
            <person name="Van den Hoogen J."/>
            <person name="Gungor B."/>
            <person name="Hartog M."/>
            <person name="Hontelez J."/>
            <person name="Verver J."/>
            <person name="Yang W.-C."/>
            <person name="Schijlen E."/>
            <person name="Repin R."/>
            <person name="Schilthuizen M."/>
            <person name="Schranz E."/>
            <person name="Heidstra R."/>
            <person name="Miyata K."/>
            <person name="Fedorova E."/>
            <person name="Kohlen W."/>
            <person name="Bisseling T."/>
            <person name="Smit S."/>
            <person name="Geurts R."/>
        </authorList>
    </citation>
    <scope>NUCLEOTIDE SEQUENCE [LARGE SCALE GENOMIC DNA]</scope>
    <source>
        <strain evidence="3">cv. WU1-14</strain>
    </source>
</reference>
<dbReference type="GO" id="GO:0070042">
    <property type="term" value="F:rRNA (uridine-N3-)-methyltransferase activity"/>
    <property type="evidence" value="ECO:0007669"/>
    <property type="project" value="InterPro"/>
</dbReference>
<keyword evidence="2" id="KW-0808">Transferase</keyword>
<comment type="caution">
    <text evidence="2">The sequence shown here is derived from an EMBL/GenBank/DDBJ whole genome shotgun (WGS) entry which is preliminary data.</text>
</comment>
<protein>
    <submittedName>
        <fullName evidence="2">S-adenosyl-L-methionine-dependent methyltransferase</fullName>
    </submittedName>
</protein>
<sequence length="525" mass="61000">MAMMGFEEEEGEKWVKYYSSNHQILVVGDGDFSFSLSLARSFGSATNILPTSLDPFDVVTKKYQKAKSNLENLRKLGTTPLHDVNATLMKIYSELSMQKFDRIIFNFPHAGFYGKEDDIRVIHKHRSLVHGFFWNARSMLRPDGEIHVNHKTTPPFCLWNIEELATWNSLVLIECVDFNIRDYPGYNNKRGDGARCDQPFPLGKCSTFKFRLSNSSNNILGATSRFGPMLRSFKKLPVQNPSTSLEFGRTQMAPVTMFTHNSNQPLQNLTHPPSHNRESNLDFDCVVFPLETSVSRREVYLETLPQQFGYKEEILGRTHHGVVSPVNEIRPGRPWNHDMRILPESSRRTCYDVGSPVNDMRFSFNRETTNMLPGRTSNHDLQMLPQSGRRSYYEVSPPAINELGYGFYRDMTTRRTLNHDLHMLPEYDQRTWNEEGFSVNELRYGLKRHRTAMYPGRTLDHEKHMLLELDQRTRLDASFPVNELRFDINRDSSAMLPGRILYHYMHKLPGRDRSEIQRLVREYGN</sequence>
<dbReference type="STRING" id="3476.A0A2P5DCF0"/>
<dbReference type="InterPro" id="IPR029063">
    <property type="entry name" value="SAM-dependent_MTases_sf"/>
</dbReference>
<dbReference type="AlphaFoldDB" id="A0A2P5DCF0"/>
<dbReference type="FunFam" id="3.40.50.150:FF:000440">
    <property type="entry name" value="Os09g0479300 protein"/>
    <property type="match status" value="1"/>
</dbReference>
<dbReference type="SUPFAM" id="SSF53335">
    <property type="entry name" value="S-adenosyl-L-methionine-dependent methyltransferases"/>
    <property type="match status" value="1"/>
</dbReference>
<proteinExistence type="predicted"/>
<gene>
    <name evidence="2" type="ORF">PanWU01x14_076780</name>
</gene>
<dbReference type="Pfam" id="PF10354">
    <property type="entry name" value="BMT5-like"/>
    <property type="match status" value="1"/>
</dbReference>
<dbReference type="GO" id="GO:0005737">
    <property type="term" value="C:cytoplasm"/>
    <property type="evidence" value="ECO:0007669"/>
    <property type="project" value="TreeGrafter"/>
</dbReference>
<feature type="domain" description="25S rRNA (uridine-N(3))-methyltransferase BMT5-like" evidence="1">
    <location>
        <begin position="25"/>
        <end position="190"/>
    </location>
</feature>
<dbReference type="Proteomes" id="UP000237105">
    <property type="component" value="Unassembled WGS sequence"/>
</dbReference>
<dbReference type="PANTHER" id="PTHR11538:SF26">
    <property type="entry name" value="FERREDOXIN-FOLD ANTICODON-BINDING DOMAIN-CONTAINING PROTEIN 1"/>
    <property type="match status" value="1"/>
</dbReference>
<keyword evidence="3" id="KW-1185">Reference proteome</keyword>
<dbReference type="PANTHER" id="PTHR11538">
    <property type="entry name" value="PHENYLALANYL-TRNA SYNTHETASE"/>
    <property type="match status" value="1"/>
</dbReference>